<comment type="caution">
    <text evidence="3">The sequence shown here is derived from an EMBL/GenBank/DDBJ whole genome shotgun (WGS) entry which is preliminary data.</text>
</comment>
<evidence type="ECO:0000256" key="1">
    <source>
        <dbReference type="SAM" id="Coils"/>
    </source>
</evidence>
<dbReference type="AlphaFoldDB" id="A0A2B7ZG89"/>
<sequence>MTSERNLRPRTMPRATTPPAVTENVSLKRTEAVSSALSAASVNTPRRNGPSPIQEDTIQAETHALKEKIKALKEKQDLINLQKQES</sequence>
<dbReference type="EMBL" id="PDND01000107">
    <property type="protein sequence ID" value="PGH32032.1"/>
    <property type="molecule type" value="Genomic_DNA"/>
</dbReference>
<evidence type="ECO:0000313" key="3">
    <source>
        <dbReference type="EMBL" id="PGH32032.1"/>
    </source>
</evidence>
<gene>
    <name evidence="3" type="ORF">GX50_05226</name>
</gene>
<feature type="region of interest" description="Disordered" evidence="2">
    <location>
        <begin position="1"/>
        <end position="27"/>
    </location>
</feature>
<reference evidence="3 4" key="1">
    <citation type="submission" date="2017-10" db="EMBL/GenBank/DDBJ databases">
        <title>Comparative genomics in systemic dimorphic fungi from Ajellomycetaceae.</title>
        <authorList>
            <person name="Munoz J.F."/>
            <person name="Mcewen J.G."/>
            <person name="Clay O.K."/>
            <person name="Cuomo C.A."/>
        </authorList>
    </citation>
    <scope>NUCLEOTIDE SEQUENCE [LARGE SCALE GENOMIC DNA]</scope>
    <source>
        <strain evidence="3 4">UAMH4076</strain>
    </source>
</reference>
<proteinExistence type="predicted"/>
<feature type="region of interest" description="Disordered" evidence="2">
    <location>
        <begin position="36"/>
        <end position="55"/>
    </location>
</feature>
<keyword evidence="1" id="KW-0175">Coiled coil</keyword>
<feature type="compositionally biased region" description="Low complexity" evidence="2">
    <location>
        <begin position="9"/>
        <end position="22"/>
    </location>
</feature>
<evidence type="ECO:0000313" key="4">
    <source>
        <dbReference type="Proteomes" id="UP000226031"/>
    </source>
</evidence>
<evidence type="ECO:0000256" key="2">
    <source>
        <dbReference type="SAM" id="MobiDB-lite"/>
    </source>
</evidence>
<accession>A0A2B7ZG89</accession>
<keyword evidence="4" id="KW-1185">Reference proteome</keyword>
<feature type="coiled-coil region" evidence="1">
    <location>
        <begin position="55"/>
        <end position="85"/>
    </location>
</feature>
<protein>
    <submittedName>
        <fullName evidence="3">Uncharacterized protein</fullName>
    </submittedName>
</protein>
<organism evidence="3 4">
    <name type="scientific">[Emmonsia] crescens</name>
    <dbReference type="NCBI Taxonomy" id="73230"/>
    <lineage>
        <taxon>Eukaryota</taxon>
        <taxon>Fungi</taxon>
        <taxon>Dikarya</taxon>
        <taxon>Ascomycota</taxon>
        <taxon>Pezizomycotina</taxon>
        <taxon>Eurotiomycetes</taxon>
        <taxon>Eurotiomycetidae</taxon>
        <taxon>Onygenales</taxon>
        <taxon>Ajellomycetaceae</taxon>
        <taxon>Emergomyces</taxon>
    </lineage>
</organism>
<name>A0A2B7ZG89_9EURO</name>
<dbReference type="Proteomes" id="UP000226031">
    <property type="component" value="Unassembled WGS sequence"/>
</dbReference>